<keyword evidence="7 14" id="KW-1133">Transmembrane helix</keyword>
<evidence type="ECO:0000256" key="13">
    <source>
        <dbReference type="RuleBase" id="RU362091"/>
    </source>
</evidence>
<feature type="transmembrane region" description="Helical" evidence="14">
    <location>
        <begin position="433"/>
        <end position="452"/>
    </location>
</feature>
<comment type="subcellular location">
    <subcellularLocation>
        <location evidence="14">Cell inner membrane</location>
        <topology evidence="14">Multi-pass membrane protein</topology>
    </subcellularLocation>
    <subcellularLocation>
        <location evidence="1">Cell membrane</location>
        <topology evidence="1">Multi-pass membrane protein</topology>
    </subcellularLocation>
</comment>
<dbReference type="PANTHER" id="PTHR48086:SF3">
    <property type="entry name" value="SODIUM_PROLINE SYMPORTER"/>
    <property type="match status" value="1"/>
</dbReference>
<dbReference type="PROSITE" id="PS50283">
    <property type="entry name" value="NA_SOLUT_SYMP_3"/>
    <property type="match status" value="1"/>
</dbReference>
<dbReference type="GO" id="GO:0005298">
    <property type="term" value="F:proline:sodium symporter activity"/>
    <property type="evidence" value="ECO:0007669"/>
    <property type="project" value="UniProtKB-UniRule"/>
</dbReference>
<dbReference type="Gene3D" id="1.20.1730.10">
    <property type="entry name" value="Sodium/glucose cotransporter"/>
    <property type="match status" value="1"/>
</dbReference>
<dbReference type="Proteomes" id="UP000070282">
    <property type="component" value="Unassembled WGS sequence"/>
</dbReference>
<keyword evidence="9 14" id="KW-0406">Ion transport</keyword>
<dbReference type="GO" id="GO:0005886">
    <property type="term" value="C:plasma membrane"/>
    <property type="evidence" value="ECO:0007669"/>
    <property type="project" value="UniProtKB-SubCell"/>
</dbReference>
<keyword evidence="6 14" id="KW-0769">Symport</keyword>
<keyword evidence="14" id="KW-0029">Amino-acid transport</keyword>
<comment type="similarity">
    <text evidence="2 13">Belongs to the sodium:solute symporter (SSF) (TC 2.A.21) family.</text>
</comment>
<proteinExistence type="inferred from homology"/>
<dbReference type="PATRIC" id="fig|1306954.6.peg.3838"/>
<comment type="catalytic activity">
    <reaction evidence="12">
        <text>L-proline(in) + Na(+)(in) = L-proline(out) + Na(+)(out)</text>
        <dbReference type="Rhea" id="RHEA:28967"/>
        <dbReference type="ChEBI" id="CHEBI:29101"/>
        <dbReference type="ChEBI" id="CHEBI:60039"/>
    </reaction>
</comment>
<dbReference type="GO" id="GO:0015824">
    <property type="term" value="P:proline transport"/>
    <property type="evidence" value="ECO:0007669"/>
    <property type="project" value="UniProtKB-UniRule"/>
</dbReference>
<keyword evidence="16" id="KW-1185">Reference proteome</keyword>
<gene>
    <name evidence="15" type="ORF">J122_1864</name>
</gene>
<keyword evidence="8 14" id="KW-0915">Sodium</keyword>
<organism evidence="15 16">
    <name type="scientific">Marinobacter excellens LAMA 842</name>
    <dbReference type="NCBI Taxonomy" id="1306954"/>
    <lineage>
        <taxon>Bacteria</taxon>
        <taxon>Pseudomonadati</taxon>
        <taxon>Pseudomonadota</taxon>
        <taxon>Gammaproteobacteria</taxon>
        <taxon>Pseudomonadales</taxon>
        <taxon>Marinobacteraceae</taxon>
        <taxon>Marinobacter</taxon>
    </lineage>
</organism>
<keyword evidence="10 14" id="KW-0472">Membrane</keyword>
<evidence type="ECO:0000256" key="12">
    <source>
        <dbReference type="ARBA" id="ARBA00033708"/>
    </source>
</evidence>
<dbReference type="InterPro" id="IPR018212">
    <property type="entry name" value="Na/solute_symporter_CS"/>
</dbReference>
<dbReference type="PROSITE" id="PS00457">
    <property type="entry name" value="NA_SOLUT_SYMP_2"/>
    <property type="match status" value="1"/>
</dbReference>
<evidence type="ECO:0000256" key="3">
    <source>
        <dbReference type="ARBA" id="ARBA00022448"/>
    </source>
</evidence>
<dbReference type="NCBIfam" id="TIGR02121">
    <property type="entry name" value="Na_Pro_sym"/>
    <property type="match status" value="1"/>
</dbReference>
<dbReference type="RefSeq" id="WP_061331912.1">
    <property type="nucleotide sequence ID" value="NZ_LOCO01000007.1"/>
</dbReference>
<evidence type="ECO:0000256" key="7">
    <source>
        <dbReference type="ARBA" id="ARBA00022989"/>
    </source>
</evidence>
<dbReference type="GO" id="GO:0031402">
    <property type="term" value="F:sodium ion binding"/>
    <property type="evidence" value="ECO:0007669"/>
    <property type="project" value="UniProtKB-UniRule"/>
</dbReference>
<evidence type="ECO:0000256" key="14">
    <source>
        <dbReference type="RuleBase" id="RU366012"/>
    </source>
</evidence>
<feature type="transmembrane region" description="Helical" evidence="14">
    <location>
        <begin position="195"/>
        <end position="215"/>
    </location>
</feature>
<keyword evidence="5 14" id="KW-0812">Transmembrane</keyword>
<protein>
    <recommendedName>
        <fullName evidence="14">Sodium/proline symporter</fullName>
    </recommendedName>
    <alternativeName>
        <fullName evidence="14">Proline permease</fullName>
    </alternativeName>
</protein>
<dbReference type="InterPro" id="IPR038377">
    <property type="entry name" value="Na/Glc_symporter_sf"/>
</dbReference>
<feature type="transmembrane region" description="Helical" evidence="14">
    <location>
        <begin position="75"/>
        <end position="93"/>
    </location>
</feature>
<dbReference type="EMBL" id="LOCO01000007">
    <property type="protein sequence ID" value="KXO10349.1"/>
    <property type="molecule type" value="Genomic_DNA"/>
</dbReference>
<dbReference type="AlphaFoldDB" id="A0A137SD39"/>
<feature type="transmembrane region" description="Helical" evidence="14">
    <location>
        <begin position="376"/>
        <end position="396"/>
    </location>
</feature>
<dbReference type="NCBIfam" id="TIGR00813">
    <property type="entry name" value="sss"/>
    <property type="match status" value="1"/>
</dbReference>
<keyword evidence="14" id="KW-0997">Cell inner membrane</keyword>
<evidence type="ECO:0000256" key="11">
    <source>
        <dbReference type="ARBA" id="ARBA00023201"/>
    </source>
</evidence>
<accession>A0A137SD39</accession>
<dbReference type="InterPro" id="IPR001734">
    <property type="entry name" value="Na/solute_symporter"/>
</dbReference>
<comment type="caution">
    <text evidence="14">Lacks conserved residue(s) required for the propagation of feature annotation.</text>
</comment>
<name>A0A137SD39_9GAMM</name>
<dbReference type="Pfam" id="PF00474">
    <property type="entry name" value="SSF"/>
    <property type="match status" value="1"/>
</dbReference>
<keyword evidence="4" id="KW-1003">Cell membrane</keyword>
<evidence type="ECO:0000256" key="8">
    <source>
        <dbReference type="ARBA" id="ARBA00023053"/>
    </source>
</evidence>
<dbReference type="PANTHER" id="PTHR48086">
    <property type="entry name" value="SODIUM/PROLINE SYMPORTER-RELATED"/>
    <property type="match status" value="1"/>
</dbReference>
<dbReference type="GO" id="GO:0015193">
    <property type="term" value="F:L-proline transmembrane transporter activity"/>
    <property type="evidence" value="ECO:0007669"/>
    <property type="project" value="TreeGrafter"/>
</dbReference>
<feature type="transmembrane region" description="Helical" evidence="14">
    <location>
        <begin position="167"/>
        <end position="188"/>
    </location>
</feature>
<comment type="caution">
    <text evidence="15">The sequence shown here is derived from an EMBL/GenBank/DDBJ whole genome shotgun (WGS) entry which is preliminary data.</text>
</comment>
<feature type="transmembrane region" description="Helical" evidence="14">
    <location>
        <begin position="464"/>
        <end position="484"/>
    </location>
</feature>
<dbReference type="InterPro" id="IPR011851">
    <property type="entry name" value="Na/Pro_symporter"/>
</dbReference>
<evidence type="ECO:0000313" key="16">
    <source>
        <dbReference type="Proteomes" id="UP000070282"/>
    </source>
</evidence>
<reference evidence="16" key="1">
    <citation type="submission" date="2015-12" db="EMBL/GenBank/DDBJ databases">
        <authorList>
            <person name="Lima A."/>
            <person name="Farahani Zayas N."/>
            <person name="Castro Da Silva M.A."/>
            <person name="Cabral A."/>
            <person name="Pessatti M.L."/>
        </authorList>
    </citation>
    <scope>NUCLEOTIDE SEQUENCE [LARGE SCALE GENOMIC DNA]</scope>
    <source>
        <strain evidence="16">LAMA 842</strain>
    </source>
</reference>
<evidence type="ECO:0000313" key="15">
    <source>
        <dbReference type="EMBL" id="KXO10349.1"/>
    </source>
</evidence>
<keyword evidence="11 14" id="KW-0739">Sodium transport</keyword>
<evidence type="ECO:0000256" key="5">
    <source>
        <dbReference type="ARBA" id="ARBA00022692"/>
    </source>
</evidence>
<feature type="transmembrane region" description="Helical" evidence="14">
    <location>
        <begin position="126"/>
        <end position="147"/>
    </location>
</feature>
<feature type="transmembrane region" description="Helical" evidence="14">
    <location>
        <begin position="6"/>
        <end position="24"/>
    </location>
</feature>
<evidence type="ECO:0000256" key="2">
    <source>
        <dbReference type="ARBA" id="ARBA00006434"/>
    </source>
</evidence>
<feature type="transmembrane region" description="Helical" evidence="14">
    <location>
        <begin position="235"/>
        <end position="258"/>
    </location>
</feature>
<dbReference type="InterPro" id="IPR050277">
    <property type="entry name" value="Sodium:Solute_Symporter"/>
</dbReference>
<evidence type="ECO:0000256" key="6">
    <source>
        <dbReference type="ARBA" id="ARBA00022847"/>
    </source>
</evidence>
<feature type="transmembrane region" description="Helical" evidence="14">
    <location>
        <begin position="402"/>
        <end position="426"/>
    </location>
</feature>
<keyword evidence="3 14" id="KW-0813">Transport</keyword>
<evidence type="ECO:0000256" key="1">
    <source>
        <dbReference type="ARBA" id="ARBA00004651"/>
    </source>
</evidence>
<evidence type="ECO:0000256" key="9">
    <source>
        <dbReference type="ARBA" id="ARBA00023065"/>
    </source>
</evidence>
<feature type="transmembrane region" description="Helical" evidence="14">
    <location>
        <begin position="278"/>
        <end position="300"/>
    </location>
</feature>
<evidence type="ECO:0000256" key="4">
    <source>
        <dbReference type="ARBA" id="ARBA00022475"/>
    </source>
</evidence>
<dbReference type="CDD" id="cd11475">
    <property type="entry name" value="SLC5sbd_PutP"/>
    <property type="match status" value="1"/>
</dbReference>
<comment type="function">
    <text evidence="14">Catalyzes the sodium-dependent uptake of extracellular L-proline.</text>
</comment>
<evidence type="ECO:0000256" key="10">
    <source>
        <dbReference type="ARBA" id="ARBA00023136"/>
    </source>
</evidence>
<sequence>MAIGVWISLFAYFAIMIGIGVYAMRKASATAEDYMLGGRGLSPKVAALSAGASDMSGWLLLGLPGALFVTGLADAWIGIGLFVGAFINWVIVAPRLREQTVHYGNALTIPAFLANRFPTKALPLRTVSAIVIVVFFAVYTASGLVAGGKLFESAFSGIFNFGGLSDYGVGIVITLGVVLAYTVVGGFLAVSMTDFVQGCIMMLALVLMPAVVLFGEGGGGFGQASETLNSVDPTLLSWTEGLTLVGWLSAVAWGLGYFGQPHIIVRFMAIRTVHEVSVARNIGMSWMAISLIGAISLGVFGRAYAIRNGMDVADPETIFIILADLLFHPLITGFLYAALLAAVMSTISSQLLVASSSLTEDFYRLFLRKEASDKECVNIGRACVVAVGLVAAVIASDPNSQVLALVSNAWAGFGAAFGPLIILGLMWSRTNGAGALAGLIVGAGTVMVWISMGWNGSFMGGPGVYEIIPGFIAAFIAIVVVSMATNDAGEYQHIER</sequence>